<dbReference type="Proteomes" id="UP000515154">
    <property type="component" value="Linkage group LG9"/>
</dbReference>
<dbReference type="AlphaFoldDB" id="A0A6P7SQ81"/>
<dbReference type="KEGG" id="osn:115215411"/>
<dbReference type="RefSeq" id="XP_029640430.1">
    <property type="nucleotide sequence ID" value="XM_029784570.1"/>
</dbReference>
<organism evidence="1 2">
    <name type="scientific">Octopus sinensis</name>
    <name type="common">East Asian common octopus</name>
    <dbReference type="NCBI Taxonomy" id="2607531"/>
    <lineage>
        <taxon>Eukaryota</taxon>
        <taxon>Metazoa</taxon>
        <taxon>Spiralia</taxon>
        <taxon>Lophotrochozoa</taxon>
        <taxon>Mollusca</taxon>
        <taxon>Cephalopoda</taxon>
        <taxon>Coleoidea</taxon>
        <taxon>Octopodiformes</taxon>
        <taxon>Octopoda</taxon>
        <taxon>Incirrata</taxon>
        <taxon>Octopodidae</taxon>
        <taxon>Octopus</taxon>
    </lineage>
</organism>
<accession>A0A6P7SQ81</accession>
<dbReference type="Gene3D" id="3.30.420.10">
    <property type="entry name" value="Ribonuclease H-like superfamily/Ribonuclease H"/>
    <property type="match status" value="1"/>
</dbReference>
<dbReference type="PANTHER" id="PTHR37984">
    <property type="entry name" value="PROTEIN CBG26694"/>
    <property type="match status" value="1"/>
</dbReference>
<dbReference type="PANTHER" id="PTHR37984:SF5">
    <property type="entry name" value="PROTEIN NYNRIN-LIKE"/>
    <property type="match status" value="1"/>
</dbReference>
<dbReference type="GO" id="GO:0003676">
    <property type="term" value="F:nucleic acid binding"/>
    <property type="evidence" value="ECO:0007669"/>
    <property type="project" value="InterPro"/>
</dbReference>
<protein>
    <submittedName>
        <fullName evidence="2">Uncharacterized protein LOC115215411</fullName>
    </submittedName>
</protein>
<name>A0A6P7SQ81_9MOLL</name>
<keyword evidence="1" id="KW-1185">Reference proteome</keyword>
<evidence type="ECO:0000313" key="2">
    <source>
        <dbReference type="RefSeq" id="XP_029640430.1"/>
    </source>
</evidence>
<dbReference type="InterPro" id="IPR050951">
    <property type="entry name" value="Retrovirus_Pol_polyprotein"/>
</dbReference>
<proteinExistence type="predicted"/>
<evidence type="ECO:0000313" key="1">
    <source>
        <dbReference type="Proteomes" id="UP000515154"/>
    </source>
</evidence>
<sequence>MAPYHSRFNGQVECFVDTFKRALSKLNKEVTDEVALQQFLRVYRVTPNLNTASGQSPVELILVKKVKSVFDKLLSGKKRKSVREDIAKFFKVGEKVYMRAYKNGKQSWGVGVITKCIGKMMY</sequence>
<reference evidence="2" key="1">
    <citation type="submission" date="2025-08" db="UniProtKB">
        <authorList>
            <consortium name="RefSeq"/>
        </authorList>
    </citation>
    <scope>IDENTIFICATION</scope>
</reference>
<dbReference type="InterPro" id="IPR036397">
    <property type="entry name" value="RNaseH_sf"/>
</dbReference>
<gene>
    <name evidence="2" type="primary">LOC115215411</name>
</gene>